<keyword evidence="3 6" id="KW-0694">RNA-binding</keyword>
<dbReference type="PROSITE" id="PS50174">
    <property type="entry name" value="G_PATCH"/>
    <property type="match status" value="1"/>
</dbReference>
<keyword evidence="12" id="KW-1185">Reference proteome</keyword>
<dbReference type="PANTHER" id="PTHR13288:SF8">
    <property type="entry name" value="SPLICING FACTOR 45"/>
    <property type="match status" value="1"/>
</dbReference>
<feature type="compositionally biased region" description="Polar residues" evidence="8">
    <location>
        <begin position="33"/>
        <end position="49"/>
    </location>
</feature>
<dbReference type="Pfam" id="PF01585">
    <property type="entry name" value="G-patch"/>
    <property type="match status" value="1"/>
</dbReference>
<dbReference type="FunFam" id="3.30.70.330:FF:000382">
    <property type="entry name" value="G-patch domain-containing protein"/>
    <property type="match status" value="1"/>
</dbReference>
<dbReference type="AlphaFoldDB" id="A0A2P6N4R9"/>
<reference evidence="11 12" key="1">
    <citation type="journal article" date="2018" name="Genome Biol. Evol.">
        <title>Multiple Roots of Fruiting Body Formation in Amoebozoa.</title>
        <authorList>
            <person name="Hillmann F."/>
            <person name="Forbes G."/>
            <person name="Novohradska S."/>
            <person name="Ferling I."/>
            <person name="Riege K."/>
            <person name="Groth M."/>
            <person name="Westermann M."/>
            <person name="Marz M."/>
            <person name="Spaller T."/>
            <person name="Winckler T."/>
            <person name="Schaap P."/>
            <person name="Glockner G."/>
        </authorList>
    </citation>
    <scope>NUCLEOTIDE SEQUENCE [LARGE SCALE GENOMIC DNA]</scope>
    <source>
        <strain evidence="11 12">Jena</strain>
    </source>
</reference>
<dbReference type="SUPFAM" id="SSF54928">
    <property type="entry name" value="RNA-binding domain, RBD"/>
    <property type="match status" value="1"/>
</dbReference>
<dbReference type="GO" id="GO:0071011">
    <property type="term" value="C:precatalytic spliceosome"/>
    <property type="evidence" value="ECO:0007669"/>
    <property type="project" value="TreeGrafter"/>
</dbReference>
<keyword evidence="4 6" id="KW-0508">mRNA splicing</keyword>
<dbReference type="STRING" id="1890364.A0A2P6N4R9"/>
<dbReference type="OrthoDB" id="5411533at2759"/>
<evidence type="ECO:0000256" key="8">
    <source>
        <dbReference type="SAM" id="MobiDB-lite"/>
    </source>
</evidence>
<evidence type="ECO:0000256" key="6">
    <source>
        <dbReference type="PIRNR" id="PIRNR031066"/>
    </source>
</evidence>
<feature type="domain" description="RRM" evidence="9">
    <location>
        <begin position="332"/>
        <end position="419"/>
    </location>
</feature>
<dbReference type="InterPro" id="IPR040052">
    <property type="entry name" value="RBM17"/>
</dbReference>
<evidence type="ECO:0000256" key="1">
    <source>
        <dbReference type="ARBA" id="ARBA00004123"/>
    </source>
</evidence>
<dbReference type="InterPro" id="IPR035979">
    <property type="entry name" value="RBD_domain_sf"/>
</dbReference>
<evidence type="ECO:0000313" key="11">
    <source>
        <dbReference type="EMBL" id="PRP78950.1"/>
    </source>
</evidence>
<feature type="region of interest" description="Disordered" evidence="8">
    <location>
        <begin position="1"/>
        <end position="72"/>
    </location>
</feature>
<dbReference type="GO" id="GO:0003723">
    <property type="term" value="F:RNA binding"/>
    <property type="evidence" value="ECO:0007669"/>
    <property type="project" value="UniProtKB-UniRule"/>
</dbReference>
<dbReference type="InterPro" id="IPR012677">
    <property type="entry name" value="Nucleotide-bd_a/b_plait_sf"/>
</dbReference>
<protein>
    <submittedName>
        <fullName evidence="11">DNA-damage-repair/toleration protein</fullName>
    </submittedName>
</protein>
<feature type="compositionally biased region" description="Polar residues" evidence="8">
    <location>
        <begin position="256"/>
        <end position="266"/>
    </location>
</feature>
<gene>
    <name evidence="11" type="ORF">PROFUN_13244</name>
</gene>
<feature type="compositionally biased region" description="Basic and acidic residues" evidence="8">
    <location>
        <begin position="211"/>
        <end position="228"/>
    </location>
</feature>
<organism evidence="11 12">
    <name type="scientific">Planoprotostelium fungivorum</name>
    <dbReference type="NCBI Taxonomy" id="1890364"/>
    <lineage>
        <taxon>Eukaryota</taxon>
        <taxon>Amoebozoa</taxon>
        <taxon>Evosea</taxon>
        <taxon>Variosea</taxon>
        <taxon>Cavosteliida</taxon>
        <taxon>Cavosteliaceae</taxon>
        <taxon>Planoprotostelium</taxon>
    </lineage>
</organism>
<dbReference type="Proteomes" id="UP000241769">
    <property type="component" value="Unassembled WGS sequence"/>
</dbReference>
<dbReference type="Gene3D" id="3.30.70.330">
    <property type="match status" value="1"/>
</dbReference>
<dbReference type="InterPro" id="IPR003954">
    <property type="entry name" value="RRM_euk-type"/>
</dbReference>
<dbReference type="InParanoid" id="A0A2P6N4R9"/>
<feature type="compositionally biased region" description="Low complexity" evidence="8">
    <location>
        <begin position="16"/>
        <end position="30"/>
    </location>
</feature>
<dbReference type="EMBL" id="MDYQ01000204">
    <property type="protein sequence ID" value="PRP78950.1"/>
    <property type="molecule type" value="Genomic_DNA"/>
</dbReference>
<feature type="domain" description="G-patch" evidence="10">
    <location>
        <begin position="266"/>
        <end position="312"/>
    </location>
</feature>
<evidence type="ECO:0000256" key="7">
    <source>
        <dbReference type="SAM" id="Coils"/>
    </source>
</evidence>
<dbReference type="Pfam" id="PF00076">
    <property type="entry name" value="RRM_1"/>
    <property type="match status" value="1"/>
</dbReference>
<comment type="subcellular location">
    <subcellularLocation>
        <location evidence="1">Nucleus</location>
    </subcellularLocation>
</comment>
<evidence type="ECO:0000259" key="9">
    <source>
        <dbReference type="PROSITE" id="PS50102"/>
    </source>
</evidence>
<accession>A0A2P6N4R9</accession>
<dbReference type="PROSITE" id="PS50102">
    <property type="entry name" value="RRM"/>
    <property type="match status" value="1"/>
</dbReference>
<evidence type="ECO:0000259" key="10">
    <source>
        <dbReference type="PROSITE" id="PS50174"/>
    </source>
</evidence>
<dbReference type="GO" id="GO:0045292">
    <property type="term" value="P:mRNA cis splicing, via spliceosome"/>
    <property type="evidence" value="ECO:0007669"/>
    <property type="project" value="UniProtKB-UniRule"/>
</dbReference>
<evidence type="ECO:0000256" key="5">
    <source>
        <dbReference type="ARBA" id="ARBA00023242"/>
    </source>
</evidence>
<dbReference type="SMART" id="SM00361">
    <property type="entry name" value="RRM_1"/>
    <property type="match status" value="1"/>
</dbReference>
<keyword evidence="7" id="KW-0175">Coiled coil</keyword>
<dbReference type="InterPro" id="IPR000504">
    <property type="entry name" value="RRM_dom"/>
</dbReference>
<comment type="caution">
    <text evidence="11">The sequence shown here is derived from an EMBL/GenBank/DDBJ whole genome shotgun (WGS) entry which is preliminary data.</text>
</comment>
<name>A0A2P6N4R9_9EUKA</name>
<feature type="coiled-coil region" evidence="7">
    <location>
        <begin position="98"/>
        <end position="128"/>
    </location>
</feature>
<feature type="region of interest" description="Disordered" evidence="8">
    <location>
        <begin position="190"/>
        <end position="266"/>
    </location>
</feature>
<keyword evidence="2 6" id="KW-0507">mRNA processing</keyword>
<dbReference type="PIRSF" id="PIRSF031066">
    <property type="entry name" value="Splicing_factor_SPF45"/>
    <property type="match status" value="1"/>
</dbReference>
<evidence type="ECO:0000256" key="2">
    <source>
        <dbReference type="ARBA" id="ARBA00022664"/>
    </source>
</evidence>
<dbReference type="PANTHER" id="PTHR13288">
    <property type="entry name" value="SPLICING FACTOR 45 SPF45"/>
    <property type="match status" value="1"/>
</dbReference>
<sequence>MSGTWSLYEDLPPPSTSTGSLSAPLSSLPTPDVPSSSATTSNAPESTPNEIVITSAAPTKAPIKETTTDWGSNTARLIAIRKAAAAKAAKPAPVKKISSLANSQLQKLKQAQNDLKQRESKFTEEEASLSHTIKVEEKVTPIPLTITHDPLENAQASQSIFGSAIEVYDPTKPNDYIKLIEERRRNLIKKDRETKMQAPVNPDFRPPSIYKNEDVPPPLHEEKEEKKPSPSKIQHEAPSISQPPAKKSKKSKKENNQTGPGVGVTNNSIVAKMMAKMGYKEGQGLGKTEDGITAPLIVKKTDGRTGVIVVGDAMKKISQKVQNNSVPLHLSSVVVLTNMVGPGEVDNELERETKEECTSKYGPVMQCIVHEDTRSGVANHEAVRIFVKFAHHDQAKRAIDDLNGRTFGGRKVVAQLYDEQSFVERAFQFG</sequence>
<evidence type="ECO:0000256" key="3">
    <source>
        <dbReference type="ARBA" id="ARBA00022884"/>
    </source>
</evidence>
<dbReference type="InterPro" id="IPR000467">
    <property type="entry name" value="G_patch_dom"/>
</dbReference>
<evidence type="ECO:0000256" key="4">
    <source>
        <dbReference type="ARBA" id="ARBA00023187"/>
    </source>
</evidence>
<dbReference type="SMART" id="SM00443">
    <property type="entry name" value="G_patch"/>
    <property type="match status" value="1"/>
</dbReference>
<keyword evidence="5" id="KW-0539">Nucleus</keyword>
<proteinExistence type="predicted"/>
<evidence type="ECO:0000313" key="12">
    <source>
        <dbReference type="Proteomes" id="UP000241769"/>
    </source>
</evidence>